<feature type="region of interest" description="Disordered" evidence="1">
    <location>
        <begin position="244"/>
        <end position="264"/>
    </location>
</feature>
<feature type="region of interest" description="Disordered" evidence="1">
    <location>
        <begin position="73"/>
        <end position="104"/>
    </location>
</feature>
<feature type="compositionally biased region" description="Polar residues" evidence="1">
    <location>
        <begin position="416"/>
        <end position="425"/>
    </location>
</feature>
<feature type="region of interest" description="Disordered" evidence="1">
    <location>
        <begin position="399"/>
        <end position="439"/>
    </location>
</feature>
<feature type="region of interest" description="Disordered" evidence="1">
    <location>
        <begin position="334"/>
        <end position="361"/>
    </location>
</feature>
<protein>
    <submittedName>
        <fullName evidence="2">Uncharacterized protein</fullName>
    </submittedName>
</protein>
<reference evidence="2 3" key="1">
    <citation type="submission" date="2015-09" db="EMBL/GenBank/DDBJ databases">
        <title>Host preference determinants of Valsa canker pathogens revealed by comparative genomics.</title>
        <authorList>
            <person name="Yin Z."/>
            <person name="Huang L."/>
        </authorList>
    </citation>
    <scope>NUCLEOTIDE SEQUENCE [LARGE SCALE GENOMIC DNA]</scope>
    <source>
        <strain evidence="2 3">03-1</strain>
    </source>
</reference>
<feature type="compositionally biased region" description="Basic and acidic residues" evidence="1">
    <location>
        <begin position="78"/>
        <end position="93"/>
    </location>
</feature>
<feature type="compositionally biased region" description="Polar residues" evidence="1">
    <location>
        <begin position="173"/>
        <end position="182"/>
    </location>
</feature>
<evidence type="ECO:0000313" key="2">
    <source>
        <dbReference type="EMBL" id="ROV87961.1"/>
    </source>
</evidence>
<feature type="region of interest" description="Disordered" evidence="1">
    <location>
        <begin position="195"/>
        <end position="232"/>
    </location>
</feature>
<evidence type="ECO:0000313" key="3">
    <source>
        <dbReference type="Proteomes" id="UP000283895"/>
    </source>
</evidence>
<sequence length="439" mass="50633">MYHPLGANLLKAWDISHIQPDKRVASSASVEARKIKCSIAKRHLECLCRYEEKLLSRVDQDVVNAIYNQRGMPVPVPIEDRDKDKDKDKEEGGRNNGTGTLRQHDADYQTIQSARSRFHPVKEVREQAATNLMMMEMQEIEKWNKDAANWGTATAYRDIGGTTYFNEGERTDNNPAGNSNDILDTDLEWSYAKDDEEEEYQAQWVEGESTRDKEDQQITTSESEQDTDDTLSKCSTCDFLLRLPNMPPSEMSRPPTSPNPAKREPICDTVYQGTGQEEHSKTYFHATNDLVMVLDDKSILSVYLDSIEEGIKEARKNRTERKSDREKARKYCAGPIWRPRKAREQNRQQEPEERRGPAEEESSLRWFEYEKMHLYNGLSGQWELTVERRGRDYGLTRAADTETQDCTEEKTKDLSVGNQDWNTDTMPDWAGATRSGWFD</sequence>
<evidence type="ECO:0000256" key="1">
    <source>
        <dbReference type="SAM" id="MobiDB-lite"/>
    </source>
</evidence>
<name>A0A423VAK4_9PEZI</name>
<organism evidence="2 3">
    <name type="scientific">Cytospora schulzeri</name>
    <dbReference type="NCBI Taxonomy" id="448051"/>
    <lineage>
        <taxon>Eukaryota</taxon>
        <taxon>Fungi</taxon>
        <taxon>Dikarya</taxon>
        <taxon>Ascomycota</taxon>
        <taxon>Pezizomycotina</taxon>
        <taxon>Sordariomycetes</taxon>
        <taxon>Sordariomycetidae</taxon>
        <taxon>Diaporthales</taxon>
        <taxon>Cytosporaceae</taxon>
        <taxon>Cytospora</taxon>
    </lineage>
</organism>
<proteinExistence type="predicted"/>
<dbReference type="Proteomes" id="UP000283895">
    <property type="component" value="Unassembled WGS sequence"/>
</dbReference>
<feature type="region of interest" description="Disordered" evidence="1">
    <location>
        <begin position="163"/>
        <end position="183"/>
    </location>
</feature>
<keyword evidence="3" id="KW-1185">Reference proteome</keyword>
<dbReference type="AlphaFoldDB" id="A0A423VAK4"/>
<feature type="compositionally biased region" description="Basic and acidic residues" evidence="1">
    <location>
        <begin position="342"/>
        <end position="358"/>
    </location>
</feature>
<dbReference type="EMBL" id="LKEA01000085">
    <property type="protein sequence ID" value="ROV87961.1"/>
    <property type="molecule type" value="Genomic_DNA"/>
</dbReference>
<gene>
    <name evidence="2" type="ORF">VMCG_10667</name>
</gene>
<accession>A0A423VAK4</accession>
<dbReference type="OrthoDB" id="5242758at2759"/>
<comment type="caution">
    <text evidence="2">The sequence shown here is derived from an EMBL/GenBank/DDBJ whole genome shotgun (WGS) entry which is preliminary data.</text>
</comment>